<gene>
    <name evidence="5" type="ORF">EWM59_11715</name>
</gene>
<dbReference type="InterPro" id="IPR001789">
    <property type="entry name" value="Sig_transdc_resp-reg_receiver"/>
</dbReference>
<feature type="domain" description="Response regulatory" evidence="4">
    <location>
        <begin position="10"/>
        <end position="124"/>
    </location>
</feature>
<dbReference type="InterPro" id="IPR016032">
    <property type="entry name" value="Sig_transdc_resp-reg_C-effctor"/>
</dbReference>
<reference evidence="5 6" key="1">
    <citation type="submission" date="2019-02" db="EMBL/GenBank/DDBJ databases">
        <title>Bacterial novel species Emticicia sp. 17J42-9 isolated from soil.</title>
        <authorList>
            <person name="Jung H.-Y."/>
        </authorList>
    </citation>
    <scope>NUCLEOTIDE SEQUENCE [LARGE SCALE GENOMIC DNA]</scope>
    <source>
        <strain evidence="5 6">17J42-9</strain>
    </source>
</reference>
<dbReference type="InterPro" id="IPR039420">
    <property type="entry name" value="WalR-like"/>
</dbReference>
<organism evidence="5 6">
    <name type="scientific">Emticicia agri</name>
    <dbReference type="NCBI Taxonomy" id="2492393"/>
    <lineage>
        <taxon>Bacteria</taxon>
        <taxon>Pseudomonadati</taxon>
        <taxon>Bacteroidota</taxon>
        <taxon>Cytophagia</taxon>
        <taxon>Cytophagales</taxon>
        <taxon>Leadbetterellaceae</taxon>
        <taxon>Emticicia</taxon>
    </lineage>
</organism>
<dbReference type="OrthoDB" id="965844at2"/>
<evidence type="ECO:0000313" key="5">
    <source>
        <dbReference type="EMBL" id="RYU95554.1"/>
    </source>
</evidence>
<keyword evidence="6" id="KW-1185">Reference proteome</keyword>
<feature type="modified residue" description="4-aspartylphosphate" evidence="2">
    <location>
        <position position="61"/>
    </location>
</feature>
<dbReference type="SMART" id="SM00421">
    <property type="entry name" value="HTH_LUXR"/>
    <property type="match status" value="1"/>
</dbReference>
<dbReference type="CDD" id="cd06170">
    <property type="entry name" value="LuxR_C_like"/>
    <property type="match status" value="1"/>
</dbReference>
<protein>
    <submittedName>
        <fullName evidence="5">Response regulator transcription factor</fullName>
    </submittedName>
</protein>
<evidence type="ECO:0000259" key="3">
    <source>
        <dbReference type="PROSITE" id="PS50043"/>
    </source>
</evidence>
<proteinExistence type="predicted"/>
<dbReference type="GO" id="GO:0000160">
    <property type="term" value="P:phosphorelay signal transduction system"/>
    <property type="evidence" value="ECO:0007669"/>
    <property type="project" value="InterPro"/>
</dbReference>
<dbReference type="SUPFAM" id="SSF46894">
    <property type="entry name" value="C-terminal effector domain of the bipartite response regulators"/>
    <property type="match status" value="1"/>
</dbReference>
<dbReference type="EMBL" id="SEWF01000014">
    <property type="protein sequence ID" value="RYU95554.1"/>
    <property type="molecule type" value="Genomic_DNA"/>
</dbReference>
<evidence type="ECO:0000259" key="4">
    <source>
        <dbReference type="PROSITE" id="PS50110"/>
    </source>
</evidence>
<keyword evidence="2" id="KW-0597">Phosphoprotein</keyword>
<dbReference type="Proteomes" id="UP000293162">
    <property type="component" value="Unassembled WGS sequence"/>
</dbReference>
<accession>A0A4Q5M062</accession>
<dbReference type="AlphaFoldDB" id="A0A4Q5M062"/>
<dbReference type="Pfam" id="PF00196">
    <property type="entry name" value="GerE"/>
    <property type="match status" value="1"/>
</dbReference>
<dbReference type="PROSITE" id="PS50043">
    <property type="entry name" value="HTH_LUXR_2"/>
    <property type="match status" value="1"/>
</dbReference>
<dbReference type="InterPro" id="IPR011006">
    <property type="entry name" value="CheY-like_superfamily"/>
</dbReference>
<evidence type="ECO:0000256" key="2">
    <source>
        <dbReference type="PROSITE-ProRule" id="PRU00169"/>
    </source>
</evidence>
<dbReference type="GO" id="GO:0003677">
    <property type="term" value="F:DNA binding"/>
    <property type="evidence" value="ECO:0007669"/>
    <property type="project" value="UniProtKB-KW"/>
</dbReference>
<dbReference type="PANTHER" id="PTHR43214:SF43">
    <property type="entry name" value="TWO-COMPONENT RESPONSE REGULATOR"/>
    <property type="match status" value="1"/>
</dbReference>
<dbReference type="Gene3D" id="3.40.50.2300">
    <property type="match status" value="1"/>
</dbReference>
<dbReference type="SUPFAM" id="SSF52172">
    <property type="entry name" value="CheY-like"/>
    <property type="match status" value="1"/>
</dbReference>
<evidence type="ECO:0000313" key="6">
    <source>
        <dbReference type="Proteomes" id="UP000293162"/>
    </source>
</evidence>
<name>A0A4Q5M062_9BACT</name>
<dbReference type="PROSITE" id="PS50110">
    <property type="entry name" value="RESPONSE_REGULATORY"/>
    <property type="match status" value="1"/>
</dbReference>
<dbReference type="InterPro" id="IPR000792">
    <property type="entry name" value="Tscrpt_reg_LuxR_C"/>
</dbReference>
<sequence length="214" mass="24526">MGLAMTPKIKIFLADSYSLFLEGLSIILASSEKFEITGIAQNQQELLTGLKNNTPDILLIDFNLFFQGNVPFVQHLKKVYTNKVLILYDSISLNLLKKWQIAADGFLAKTSDSNELYHTIQEIYQGNKNSLIIKNNYVYSDTPFQQELINRYSLTNREVEVIKLIALEFSSIEIAHKLCVSEYTVDTYRKNIARKLNARNVAGIVNFAHRWELI</sequence>
<dbReference type="PRINTS" id="PR00038">
    <property type="entry name" value="HTHLUXR"/>
</dbReference>
<keyword evidence="1" id="KW-0238">DNA-binding</keyword>
<feature type="domain" description="HTH luxR-type" evidence="3">
    <location>
        <begin position="147"/>
        <end position="212"/>
    </location>
</feature>
<comment type="caution">
    <text evidence="5">The sequence shown here is derived from an EMBL/GenBank/DDBJ whole genome shotgun (WGS) entry which is preliminary data.</text>
</comment>
<dbReference type="GO" id="GO:0006355">
    <property type="term" value="P:regulation of DNA-templated transcription"/>
    <property type="evidence" value="ECO:0007669"/>
    <property type="project" value="InterPro"/>
</dbReference>
<dbReference type="PANTHER" id="PTHR43214">
    <property type="entry name" value="TWO-COMPONENT RESPONSE REGULATOR"/>
    <property type="match status" value="1"/>
</dbReference>
<evidence type="ECO:0000256" key="1">
    <source>
        <dbReference type="ARBA" id="ARBA00023125"/>
    </source>
</evidence>